<keyword evidence="1" id="KW-0056">Arginine metabolism</keyword>
<dbReference type="EC" id="1.2.1.71" evidence="7"/>
<dbReference type="GO" id="GO:0043824">
    <property type="term" value="F:succinylglutamate-semialdehyde dehydrogenase activity"/>
    <property type="evidence" value="ECO:0007669"/>
    <property type="project" value="UniProtKB-EC"/>
</dbReference>
<dbReference type="Proteomes" id="UP001419910">
    <property type="component" value="Unassembled WGS sequence"/>
</dbReference>
<dbReference type="InterPro" id="IPR016160">
    <property type="entry name" value="Ald_DH_CS_CYS"/>
</dbReference>
<dbReference type="PROSITE" id="PS00687">
    <property type="entry name" value="ALDEHYDE_DEHYDR_GLU"/>
    <property type="match status" value="1"/>
</dbReference>
<name>A0ABU9XX84_9SPHN</name>
<dbReference type="Gene3D" id="3.40.605.10">
    <property type="entry name" value="Aldehyde Dehydrogenase, Chain A, domain 1"/>
    <property type="match status" value="1"/>
</dbReference>
<evidence type="ECO:0000256" key="5">
    <source>
        <dbReference type="RuleBase" id="RU003345"/>
    </source>
</evidence>
<evidence type="ECO:0000313" key="8">
    <source>
        <dbReference type="Proteomes" id="UP001419910"/>
    </source>
</evidence>
<sequence>MASEIISTEPATGAILWQHPIGDVDAEVALARASWAEWAARPLTYRIETLRRFANVVRARADSFADLIARETGKPLWEARTEVDSVIAKVDISVSAYAERTSQRRLDAPMGSRMALRHKPHGVLAVLGPYNFPAHLPNGHIVPALLAGNAVVFKPSEKTPAVGAFLVECFHAGGVPEGCVRVLIGGPAEGKALAAHDGIDGLLFTGSATTGLALNRAFASRPEKILALEMGGNNPIVAWDTPDLYSAAVVIVQSAFTTAGQRCTAARRLIIDEKLYDPLVAEVNKLIGRIIVGEPHAKPAPFMGPVIDNQSADMLTESFLELMMRGGRPIRHLERAVEGLPFLKPALIDTTEVRDRPDIELFGPILQVIRAKTFEEAIAEANNTRYGLSASLLSQDPDLYDQFWANARAGIVNWNKPTNGASSGAPFGGIGWSGNHRPSAYYAADYCAYPVVSSEAEQARAVIGIGLTEE</sequence>
<dbReference type="EMBL" id="JBDIME010000001">
    <property type="protein sequence ID" value="MEN2788160.1"/>
    <property type="molecule type" value="Genomic_DNA"/>
</dbReference>
<dbReference type="InterPro" id="IPR016163">
    <property type="entry name" value="Ald_DH_C"/>
</dbReference>
<dbReference type="Pfam" id="PF00171">
    <property type="entry name" value="Aldedh"/>
    <property type="match status" value="1"/>
</dbReference>
<dbReference type="InterPro" id="IPR016161">
    <property type="entry name" value="Ald_DH/histidinol_DH"/>
</dbReference>
<dbReference type="NCBIfam" id="TIGR03240">
    <property type="entry name" value="arg_catab_astD"/>
    <property type="match status" value="1"/>
</dbReference>
<gene>
    <name evidence="7" type="primary">astD</name>
    <name evidence="7" type="ORF">ABC974_00835</name>
</gene>
<dbReference type="PANTHER" id="PTHR11699">
    <property type="entry name" value="ALDEHYDE DEHYDROGENASE-RELATED"/>
    <property type="match status" value="1"/>
</dbReference>
<organism evidence="7 8">
    <name type="scientific">Sphingomonas oligophenolica</name>
    <dbReference type="NCBI Taxonomy" id="301154"/>
    <lineage>
        <taxon>Bacteria</taxon>
        <taxon>Pseudomonadati</taxon>
        <taxon>Pseudomonadota</taxon>
        <taxon>Alphaproteobacteria</taxon>
        <taxon>Sphingomonadales</taxon>
        <taxon>Sphingomonadaceae</taxon>
        <taxon>Sphingomonas</taxon>
    </lineage>
</organism>
<evidence type="ECO:0000259" key="6">
    <source>
        <dbReference type="Pfam" id="PF00171"/>
    </source>
</evidence>
<keyword evidence="3" id="KW-0520">NAD</keyword>
<keyword evidence="8" id="KW-1185">Reference proteome</keyword>
<evidence type="ECO:0000256" key="4">
    <source>
        <dbReference type="PROSITE-ProRule" id="PRU10007"/>
    </source>
</evidence>
<reference evidence="7 8" key="1">
    <citation type="submission" date="2024-05" db="EMBL/GenBank/DDBJ databases">
        <authorList>
            <person name="Liu Q."/>
            <person name="Xin Y.-H."/>
        </authorList>
    </citation>
    <scope>NUCLEOTIDE SEQUENCE [LARGE SCALE GENOMIC DNA]</scope>
    <source>
        <strain evidence="7 8">CGMCC 1.10181</strain>
    </source>
</reference>
<comment type="similarity">
    <text evidence="5">Belongs to the aldehyde dehydrogenase family.</text>
</comment>
<accession>A0ABU9XX84</accession>
<dbReference type="InterPro" id="IPR017649">
    <property type="entry name" value="SuccinylGlu_semiald_DH_AstD"/>
</dbReference>
<comment type="caution">
    <text evidence="7">The sequence shown here is derived from an EMBL/GenBank/DDBJ whole genome shotgun (WGS) entry which is preliminary data.</text>
</comment>
<evidence type="ECO:0000256" key="2">
    <source>
        <dbReference type="ARBA" id="ARBA00023002"/>
    </source>
</evidence>
<dbReference type="PROSITE" id="PS00070">
    <property type="entry name" value="ALDEHYDE_DEHYDR_CYS"/>
    <property type="match status" value="1"/>
</dbReference>
<dbReference type="Gene3D" id="3.40.309.10">
    <property type="entry name" value="Aldehyde Dehydrogenase, Chain A, domain 2"/>
    <property type="match status" value="1"/>
</dbReference>
<keyword evidence="2 5" id="KW-0560">Oxidoreductase</keyword>
<dbReference type="InterPro" id="IPR016162">
    <property type="entry name" value="Ald_DH_N"/>
</dbReference>
<dbReference type="SUPFAM" id="SSF53720">
    <property type="entry name" value="ALDH-like"/>
    <property type="match status" value="1"/>
</dbReference>
<feature type="domain" description="Aldehyde dehydrogenase" evidence="6">
    <location>
        <begin position="7"/>
        <end position="445"/>
    </location>
</feature>
<evidence type="ECO:0000256" key="1">
    <source>
        <dbReference type="ARBA" id="ARBA00022503"/>
    </source>
</evidence>
<evidence type="ECO:0000256" key="3">
    <source>
        <dbReference type="ARBA" id="ARBA00023027"/>
    </source>
</evidence>
<protein>
    <submittedName>
        <fullName evidence="7">Succinylglutamate-semialdehyde dehydrogenase</fullName>
        <ecNumber evidence="7">1.2.1.71</ecNumber>
    </submittedName>
</protein>
<evidence type="ECO:0000313" key="7">
    <source>
        <dbReference type="EMBL" id="MEN2788160.1"/>
    </source>
</evidence>
<dbReference type="InterPro" id="IPR029510">
    <property type="entry name" value="Ald_DH_CS_GLU"/>
</dbReference>
<proteinExistence type="inferred from homology"/>
<dbReference type="CDD" id="cd07095">
    <property type="entry name" value="ALDH_SGSD_AstD"/>
    <property type="match status" value="1"/>
</dbReference>
<feature type="active site" evidence="4">
    <location>
        <position position="229"/>
    </location>
</feature>
<dbReference type="InterPro" id="IPR015590">
    <property type="entry name" value="Aldehyde_DH_dom"/>
</dbReference>
<dbReference type="NCBIfam" id="NF006992">
    <property type="entry name" value="PRK09457.1"/>
    <property type="match status" value="1"/>
</dbReference>
<dbReference type="RefSeq" id="WP_343887729.1">
    <property type="nucleotide sequence ID" value="NZ_BAAAEH010000005.1"/>
</dbReference>